<organism evidence="2 3">
    <name type="scientific">Haloechinothrix alba</name>
    <dbReference type="NCBI Taxonomy" id="664784"/>
    <lineage>
        <taxon>Bacteria</taxon>
        <taxon>Bacillati</taxon>
        <taxon>Actinomycetota</taxon>
        <taxon>Actinomycetes</taxon>
        <taxon>Pseudonocardiales</taxon>
        <taxon>Pseudonocardiaceae</taxon>
        <taxon>Haloechinothrix</taxon>
    </lineage>
</organism>
<dbReference type="GO" id="GO:0036199">
    <property type="term" value="F:cholest-4-en-3-one 26-monooxygenase activity"/>
    <property type="evidence" value="ECO:0007669"/>
    <property type="project" value="TreeGrafter"/>
</dbReference>
<dbReference type="EMBL" id="FZNW01000007">
    <property type="protein sequence ID" value="SNR49782.1"/>
    <property type="molecule type" value="Genomic_DNA"/>
</dbReference>
<comment type="similarity">
    <text evidence="1">Belongs to the cytochrome P450 family.</text>
</comment>
<dbReference type="AlphaFoldDB" id="A0A238WTB4"/>
<evidence type="ECO:0000313" key="2">
    <source>
        <dbReference type="EMBL" id="SNR49782.1"/>
    </source>
</evidence>
<evidence type="ECO:0008006" key="4">
    <source>
        <dbReference type="Google" id="ProtNLM"/>
    </source>
</evidence>
<dbReference type="Gene3D" id="1.10.630.10">
    <property type="entry name" value="Cytochrome P450"/>
    <property type="match status" value="2"/>
</dbReference>
<dbReference type="InterPro" id="IPR002397">
    <property type="entry name" value="Cyt_P450_B"/>
</dbReference>
<accession>A0A238WTB4</accession>
<keyword evidence="3" id="KW-1185">Reference proteome</keyword>
<dbReference type="InterPro" id="IPR036396">
    <property type="entry name" value="Cyt_P450_sf"/>
</dbReference>
<proteinExistence type="inferred from homology"/>
<dbReference type="RefSeq" id="WP_176439865.1">
    <property type="nucleotide sequence ID" value="NZ_FZNW01000007.1"/>
</dbReference>
<gene>
    <name evidence="2" type="ORF">SAMN06265360_107199</name>
</gene>
<evidence type="ECO:0000313" key="3">
    <source>
        <dbReference type="Proteomes" id="UP000198348"/>
    </source>
</evidence>
<dbReference type="GO" id="GO:0008395">
    <property type="term" value="F:steroid hydroxylase activity"/>
    <property type="evidence" value="ECO:0007669"/>
    <property type="project" value="TreeGrafter"/>
</dbReference>
<dbReference type="SUPFAM" id="SSF48264">
    <property type="entry name" value="Cytochrome P450"/>
    <property type="match status" value="1"/>
</dbReference>
<dbReference type="GO" id="GO:0006707">
    <property type="term" value="P:cholesterol catabolic process"/>
    <property type="evidence" value="ECO:0007669"/>
    <property type="project" value="TreeGrafter"/>
</dbReference>
<dbReference type="Proteomes" id="UP000198348">
    <property type="component" value="Unassembled WGS sequence"/>
</dbReference>
<evidence type="ECO:0000256" key="1">
    <source>
        <dbReference type="ARBA" id="ARBA00010617"/>
    </source>
</evidence>
<reference evidence="3" key="1">
    <citation type="submission" date="2017-06" db="EMBL/GenBank/DDBJ databases">
        <authorList>
            <person name="Varghese N."/>
            <person name="Submissions S."/>
        </authorList>
    </citation>
    <scope>NUCLEOTIDE SEQUENCE [LARGE SCALE GENOMIC DNA]</scope>
    <source>
        <strain evidence="3">DSM 45207</strain>
    </source>
</reference>
<name>A0A238WTB4_9PSEU</name>
<dbReference type="PRINTS" id="PR00359">
    <property type="entry name" value="BP450"/>
</dbReference>
<dbReference type="PANTHER" id="PTHR46696:SF4">
    <property type="entry name" value="BIOTIN BIOSYNTHESIS CYTOCHROME P450"/>
    <property type="match status" value="1"/>
</dbReference>
<dbReference type="PANTHER" id="PTHR46696">
    <property type="entry name" value="P450, PUTATIVE (EUROFUNG)-RELATED"/>
    <property type="match status" value="1"/>
</dbReference>
<dbReference type="GO" id="GO:0020037">
    <property type="term" value="F:heme binding"/>
    <property type="evidence" value="ECO:0007669"/>
    <property type="project" value="InterPro"/>
</dbReference>
<sequence>MPEASQSIIAIDPPRHSKLRRLISKAFTPKQMKRIEDRIRANARMIVDDLAPKGEADFVAECAALMPMHNICDMMGIPYADRQKVAHEAAMPTGVSDPDVVGEGDPVQRLFEAAGYVHDMAKRLAAQRRDEPGDDLITALAVSEVDGARLTDDEIVFDRPNEFDLSRDPNPHVGFGGNGIHHCLGNQLARTQLRVLFDELLHRLPDIRAGEPDLLNANFIHGIKRMPCTFTPQR</sequence>
<dbReference type="GO" id="GO:0005506">
    <property type="term" value="F:iron ion binding"/>
    <property type="evidence" value="ECO:0007669"/>
    <property type="project" value="InterPro"/>
</dbReference>
<protein>
    <recommendedName>
        <fullName evidence="4">Cytochrome P450</fullName>
    </recommendedName>
</protein>